<dbReference type="RefSeq" id="XP_073764300.1">
    <property type="nucleotide sequence ID" value="XM_073908199.1"/>
</dbReference>
<evidence type="ECO:0000313" key="2">
    <source>
        <dbReference type="RefSeq" id="XP_073764300.1"/>
    </source>
</evidence>
<proteinExistence type="predicted"/>
<organism evidence="1 2">
    <name type="scientific">Danio rerio</name>
    <name type="common">Zebrafish</name>
    <name type="synonym">Brachydanio rerio</name>
    <dbReference type="NCBI Taxonomy" id="7955"/>
    <lineage>
        <taxon>Eukaryota</taxon>
        <taxon>Metazoa</taxon>
        <taxon>Chordata</taxon>
        <taxon>Craniata</taxon>
        <taxon>Vertebrata</taxon>
        <taxon>Euteleostomi</taxon>
        <taxon>Actinopterygii</taxon>
        <taxon>Neopterygii</taxon>
        <taxon>Teleostei</taxon>
        <taxon>Ostariophysi</taxon>
        <taxon>Cypriniformes</taxon>
        <taxon>Danionidae</taxon>
        <taxon>Danioninae</taxon>
        <taxon>Danio</taxon>
    </lineage>
</organism>
<gene>
    <name evidence="2" type="primary">nitr7a</name>
</gene>
<reference evidence="2" key="1">
    <citation type="submission" date="2025-08" db="UniProtKB">
        <authorList>
            <consortium name="RefSeq"/>
        </authorList>
    </citation>
    <scope>IDENTIFICATION</scope>
    <source>
        <strain evidence="2">Tuebingen</strain>
        <tissue evidence="2">Fibroblasts and whole tissue</tissue>
    </source>
</reference>
<name>A0AC58G3I7_DANRE</name>
<sequence length="243" mass="27606">MMSCFTFLLIFPLNSTREGVIFVKHAFSTFTKTYSGTTVSLLCSNILKESSYIAWFKQTDDSLPLCIVTQYVGTNPDSIYLNGFQKTRIEMSVNATFSTLRIISVDVSDSGMFYCGSFIENHMKFHNQTQLVVVNVTNQFKEEDTQNTDHRTTEQTPTSCFFFCTLTLISSGFILLSTGFAIVVLIRLKKSNAEFHDHNEELHQLHKNKDSDLNFAPVHFAKNNSGLVRTFKDVETHAVYAVR</sequence>
<evidence type="ECO:0000313" key="1">
    <source>
        <dbReference type="Proteomes" id="UP000000437"/>
    </source>
</evidence>
<dbReference type="Proteomes" id="UP000000437">
    <property type="component" value="Chromosome 7"/>
</dbReference>
<protein>
    <submittedName>
        <fullName evidence="2">Novel immune-type receptor 7a isoform X3</fullName>
    </submittedName>
</protein>
<keyword evidence="1" id="KW-1185">Reference proteome</keyword>
<accession>A0AC58G3I7</accession>
<keyword evidence="2" id="KW-0675">Receptor</keyword>